<dbReference type="AlphaFoldDB" id="A0AAN6P6I2"/>
<keyword evidence="3" id="KW-0732">Signal</keyword>
<keyword evidence="5" id="KW-1185">Reference proteome</keyword>
<proteinExistence type="predicted"/>
<gene>
    <name evidence="4" type="ORF">C8A01DRAFT_40885</name>
</gene>
<comment type="caution">
    <text evidence="4">The sequence shown here is derived from an EMBL/GenBank/DDBJ whole genome shotgun (WGS) entry which is preliminary data.</text>
</comment>
<evidence type="ECO:0000313" key="5">
    <source>
        <dbReference type="Proteomes" id="UP001303115"/>
    </source>
</evidence>
<evidence type="ECO:0000256" key="2">
    <source>
        <dbReference type="SAM" id="Phobius"/>
    </source>
</evidence>
<accession>A0AAN6P6I2</accession>
<dbReference type="EMBL" id="MU854585">
    <property type="protein sequence ID" value="KAK4032674.1"/>
    <property type="molecule type" value="Genomic_DNA"/>
</dbReference>
<keyword evidence="2" id="KW-0472">Membrane</keyword>
<name>A0AAN6P6I2_9PEZI</name>
<keyword evidence="2" id="KW-1133">Transmembrane helix</keyword>
<reference evidence="5" key="1">
    <citation type="journal article" date="2023" name="Mol. Phylogenet. Evol.">
        <title>Genome-scale phylogeny and comparative genomics of the fungal order Sordariales.</title>
        <authorList>
            <person name="Hensen N."/>
            <person name="Bonometti L."/>
            <person name="Westerberg I."/>
            <person name="Brannstrom I.O."/>
            <person name="Guillou S."/>
            <person name="Cros-Aarteil S."/>
            <person name="Calhoun S."/>
            <person name="Haridas S."/>
            <person name="Kuo A."/>
            <person name="Mondo S."/>
            <person name="Pangilinan J."/>
            <person name="Riley R."/>
            <person name="LaButti K."/>
            <person name="Andreopoulos B."/>
            <person name="Lipzen A."/>
            <person name="Chen C."/>
            <person name="Yan M."/>
            <person name="Daum C."/>
            <person name="Ng V."/>
            <person name="Clum A."/>
            <person name="Steindorff A."/>
            <person name="Ohm R.A."/>
            <person name="Martin F."/>
            <person name="Silar P."/>
            <person name="Natvig D.O."/>
            <person name="Lalanne C."/>
            <person name="Gautier V."/>
            <person name="Ament-Velasquez S.L."/>
            <person name="Kruys A."/>
            <person name="Hutchinson M.I."/>
            <person name="Powell A.J."/>
            <person name="Barry K."/>
            <person name="Miller A.N."/>
            <person name="Grigoriev I.V."/>
            <person name="Debuchy R."/>
            <person name="Gladieux P."/>
            <person name="Hiltunen Thoren M."/>
            <person name="Johannesson H."/>
        </authorList>
    </citation>
    <scope>NUCLEOTIDE SEQUENCE [LARGE SCALE GENOMIC DNA]</scope>
    <source>
        <strain evidence="5">CBS 284.82</strain>
    </source>
</reference>
<organism evidence="4 5">
    <name type="scientific">Parachaetomium inaequale</name>
    <dbReference type="NCBI Taxonomy" id="2588326"/>
    <lineage>
        <taxon>Eukaryota</taxon>
        <taxon>Fungi</taxon>
        <taxon>Dikarya</taxon>
        <taxon>Ascomycota</taxon>
        <taxon>Pezizomycotina</taxon>
        <taxon>Sordariomycetes</taxon>
        <taxon>Sordariomycetidae</taxon>
        <taxon>Sordariales</taxon>
        <taxon>Chaetomiaceae</taxon>
        <taxon>Parachaetomium</taxon>
    </lineage>
</organism>
<evidence type="ECO:0000313" key="4">
    <source>
        <dbReference type="EMBL" id="KAK4032674.1"/>
    </source>
</evidence>
<evidence type="ECO:0000256" key="3">
    <source>
        <dbReference type="SAM" id="SignalP"/>
    </source>
</evidence>
<feature type="chain" id="PRO_5042865926" evidence="3">
    <location>
        <begin position="30"/>
        <end position="473"/>
    </location>
</feature>
<feature type="region of interest" description="Disordered" evidence="1">
    <location>
        <begin position="324"/>
        <end position="371"/>
    </location>
</feature>
<feature type="signal peptide" evidence="3">
    <location>
        <begin position="1"/>
        <end position="29"/>
    </location>
</feature>
<protein>
    <submittedName>
        <fullName evidence="4">Uncharacterized protein</fullName>
    </submittedName>
</protein>
<feature type="transmembrane region" description="Helical" evidence="2">
    <location>
        <begin position="381"/>
        <end position="403"/>
    </location>
</feature>
<dbReference type="Proteomes" id="UP001303115">
    <property type="component" value="Unassembled WGS sequence"/>
</dbReference>
<keyword evidence="2" id="KW-0812">Transmembrane</keyword>
<evidence type="ECO:0000256" key="1">
    <source>
        <dbReference type="SAM" id="MobiDB-lite"/>
    </source>
</evidence>
<feature type="compositionally biased region" description="Low complexity" evidence="1">
    <location>
        <begin position="325"/>
        <end position="371"/>
    </location>
</feature>
<sequence>MLHPTPSFKGLTTLALLLLITALTPAIQAIQMKAPRQPTPNPLDYLDLQATGLYASAGSVPPTEPCGAALVGGGLAFPNARFTRQLAGEIECRTVRLVFKGLPVGMAFTVVAVEVEGYAKVGDGGFLEGAGVRVGYFPASTSNSTAPETDEAVDMDLARKYSGVYGGVFNLTMNVFPGTDSPRTTRGRTSCATAEEQPEMEVSFWLSSSHSRVDGDDGYMYRSTVSDAFELLNSEWPGGLEIGVPYTLKWSDNLGPVTIKLFQFHDSLVLSDDPVLVIVEGYQGEEYTWTPPTTLRVNMNYELHLNDGMSTIDYLTYVDARAEATPSSGSSPVQTSSATTSTGTESGREPAPTTPTAGPADTTAPSDSAASSAGLSTAATAAIATLSAVIVVGLLGLVAYCTVVQRRKRRNAETDGGAVGGDVPADAVEIYTEGTDTPGMKAGEMHGDGRAELPTGVLWDRAAELSAEGRHLK</sequence>